<comment type="caution">
    <text evidence="6">The sequence shown here is derived from an EMBL/GenBank/DDBJ whole genome shotgun (WGS) entry which is preliminary data.</text>
</comment>
<name>A0A2M9CN50_9MICO</name>
<evidence type="ECO:0000256" key="1">
    <source>
        <dbReference type="ARBA" id="ARBA00023015"/>
    </source>
</evidence>
<dbReference type="SUPFAM" id="SSF46689">
    <property type="entry name" value="Homeodomain-like"/>
    <property type="match status" value="1"/>
</dbReference>
<keyword evidence="2 4" id="KW-0238">DNA-binding</keyword>
<dbReference type="EMBL" id="PGFF01000001">
    <property type="protein sequence ID" value="PJJ73321.1"/>
    <property type="molecule type" value="Genomic_DNA"/>
</dbReference>
<organism evidence="6 7">
    <name type="scientific">Diaminobutyricimonas aerilata</name>
    <dbReference type="NCBI Taxonomy" id="1162967"/>
    <lineage>
        <taxon>Bacteria</taxon>
        <taxon>Bacillati</taxon>
        <taxon>Actinomycetota</taxon>
        <taxon>Actinomycetes</taxon>
        <taxon>Micrococcales</taxon>
        <taxon>Microbacteriaceae</taxon>
        <taxon>Diaminobutyricimonas</taxon>
    </lineage>
</organism>
<dbReference type="InterPro" id="IPR001647">
    <property type="entry name" value="HTH_TetR"/>
</dbReference>
<dbReference type="Proteomes" id="UP000228758">
    <property type="component" value="Unassembled WGS sequence"/>
</dbReference>
<protein>
    <submittedName>
        <fullName evidence="6">Regulatory TetR family protein</fullName>
    </submittedName>
</protein>
<keyword evidence="7" id="KW-1185">Reference proteome</keyword>
<evidence type="ECO:0000313" key="7">
    <source>
        <dbReference type="Proteomes" id="UP000228758"/>
    </source>
</evidence>
<feature type="DNA-binding region" description="H-T-H motif" evidence="4">
    <location>
        <begin position="48"/>
        <end position="67"/>
    </location>
</feature>
<dbReference type="PANTHER" id="PTHR30055:SF234">
    <property type="entry name" value="HTH-TYPE TRANSCRIPTIONAL REGULATOR BETI"/>
    <property type="match status" value="1"/>
</dbReference>
<dbReference type="OrthoDB" id="3825402at2"/>
<feature type="domain" description="HTH tetR-type" evidence="5">
    <location>
        <begin position="25"/>
        <end position="85"/>
    </location>
</feature>
<dbReference type="InterPro" id="IPR009057">
    <property type="entry name" value="Homeodomain-like_sf"/>
</dbReference>
<dbReference type="SUPFAM" id="SSF48498">
    <property type="entry name" value="Tetracyclin repressor-like, C-terminal domain"/>
    <property type="match status" value="1"/>
</dbReference>
<dbReference type="InterPro" id="IPR036271">
    <property type="entry name" value="Tet_transcr_reg_TetR-rel_C_sf"/>
</dbReference>
<sequence>MTVLNEDLPRKTRVYRSAVRAAAASETRRRIVDAALASFTADGYAATTLRAIAQRARVSVETVNGHGPKRDLLFAAFELAFAEREGREPMGERADFAATAEVVDARAFLAALVNVTTDAFARSAGIWRAVNAAADVDPAVAETLADLVARRRREFAGLVRAYGERGGTVPSDIDAAVDVLSLVVSHESFTHLVETSGWARARFERWAAATAVAQLEALAAEERGGEPSS</sequence>
<proteinExistence type="predicted"/>
<dbReference type="Gene3D" id="1.10.10.60">
    <property type="entry name" value="Homeodomain-like"/>
    <property type="match status" value="1"/>
</dbReference>
<dbReference type="PANTHER" id="PTHR30055">
    <property type="entry name" value="HTH-TYPE TRANSCRIPTIONAL REGULATOR RUTR"/>
    <property type="match status" value="1"/>
</dbReference>
<dbReference type="GO" id="GO:0003700">
    <property type="term" value="F:DNA-binding transcription factor activity"/>
    <property type="evidence" value="ECO:0007669"/>
    <property type="project" value="TreeGrafter"/>
</dbReference>
<dbReference type="GO" id="GO:0000976">
    <property type="term" value="F:transcription cis-regulatory region binding"/>
    <property type="evidence" value="ECO:0007669"/>
    <property type="project" value="TreeGrafter"/>
</dbReference>
<evidence type="ECO:0000256" key="2">
    <source>
        <dbReference type="ARBA" id="ARBA00023125"/>
    </source>
</evidence>
<evidence type="ECO:0000256" key="3">
    <source>
        <dbReference type="ARBA" id="ARBA00023163"/>
    </source>
</evidence>
<dbReference type="AlphaFoldDB" id="A0A2M9CN50"/>
<evidence type="ECO:0000259" key="5">
    <source>
        <dbReference type="PROSITE" id="PS50977"/>
    </source>
</evidence>
<gene>
    <name evidence="6" type="ORF">CLV46_2907</name>
</gene>
<dbReference type="PROSITE" id="PS50977">
    <property type="entry name" value="HTH_TETR_2"/>
    <property type="match status" value="1"/>
</dbReference>
<dbReference type="InterPro" id="IPR050109">
    <property type="entry name" value="HTH-type_TetR-like_transc_reg"/>
</dbReference>
<dbReference type="Gene3D" id="1.10.357.10">
    <property type="entry name" value="Tetracycline Repressor, domain 2"/>
    <property type="match status" value="1"/>
</dbReference>
<evidence type="ECO:0000256" key="4">
    <source>
        <dbReference type="PROSITE-ProRule" id="PRU00335"/>
    </source>
</evidence>
<evidence type="ECO:0000313" key="6">
    <source>
        <dbReference type="EMBL" id="PJJ73321.1"/>
    </source>
</evidence>
<keyword evidence="3" id="KW-0804">Transcription</keyword>
<keyword evidence="1" id="KW-0805">Transcription regulation</keyword>
<dbReference type="Pfam" id="PF00440">
    <property type="entry name" value="TetR_N"/>
    <property type="match status" value="1"/>
</dbReference>
<reference evidence="6 7" key="1">
    <citation type="submission" date="2017-11" db="EMBL/GenBank/DDBJ databases">
        <title>Genomic Encyclopedia of Archaeal and Bacterial Type Strains, Phase II (KMG-II): From Individual Species to Whole Genera.</title>
        <authorList>
            <person name="Goeker M."/>
        </authorList>
    </citation>
    <scope>NUCLEOTIDE SEQUENCE [LARGE SCALE GENOMIC DNA]</scope>
    <source>
        <strain evidence="6 7">DSM 27393</strain>
    </source>
</reference>
<dbReference type="RefSeq" id="WP_157802346.1">
    <property type="nucleotide sequence ID" value="NZ_PGFF01000001.1"/>
</dbReference>
<accession>A0A2M9CN50</accession>